<accession>I5AW92</accession>
<protein>
    <recommendedName>
        <fullName evidence="2">protein-tyrosine-phosphatase</fullName>
        <ecNumber evidence="2">3.1.3.48</ecNumber>
    </recommendedName>
</protein>
<dbReference type="InterPro" id="IPR017867">
    <property type="entry name" value="Tyr_phospatase_low_mol_wt"/>
</dbReference>
<evidence type="ECO:0000256" key="4">
    <source>
        <dbReference type="ARBA" id="ARBA00022912"/>
    </source>
</evidence>
<reference evidence="8 9" key="2">
    <citation type="submission" date="2012-02" db="EMBL/GenBank/DDBJ databases">
        <title>Improved High-Quality Draft sequence of Eubacterium cellulosolvens 6.</title>
        <authorList>
            <consortium name="US DOE Joint Genome Institute"/>
            <person name="Lucas S."/>
            <person name="Han J."/>
            <person name="Lapidus A."/>
            <person name="Cheng J.-F."/>
            <person name="Goodwin L."/>
            <person name="Pitluck S."/>
            <person name="Peters L."/>
            <person name="Mikhailova N."/>
            <person name="Gu W."/>
            <person name="Detter J.C."/>
            <person name="Han C."/>
            <person name="Tapia R."/>
            <person name="Land M."/>
            <person name="Hauser L."/>
            <person name="Kyrpides N."/>
            <person name="Ivanova N."/>
            <person name="Pagani I."/>
            <person name="Johnson E."/>
            <person name="Mukhopadhyay B."/>
            <person name="Anderson I."/>
            <person name="Woyke T."/>
        </authorList>
    </citation>
    <scope>NUCLEOTIDE SEQUENCE [LARGE SCALE GENOMIC DNA]</scope>
    <source>
        <strain evidence="8 9">6</strain>
    </source>
</reference>
<evidence type="ECO:0000256" key="6">
    <source>
        <dbReference type="PIRSR" id="PIRSR617867-1"/>
    </source>
</evidence>
<evidence type="ECO:0000313" key="9">
    <source>
        <dbReference type="Proteomes" id="UP000005753"/>
    </source>
</evidence>
<keyword evidence="3" id="KW-0378">Hydrolase</keyword>
<dbReference type="PRINTS" id="PR00719">
    <property type="entry name" value="LMWPTPASE"/>
</dbReference>
<evidence type="ECO:0000256" key="1">
    <source>
        <dbReference type="ARBA" id="ARBA00011063"/>
    </source>
</evidence>
<dbReference type="STRING" id="633697.EubceDRAFT1_2327"/>
<dbReference type="InterPro" id="IPR036196">
    <property type="entry name" value="Ptyr_pPase_sf"/>
</dbReference>
<comment type="similarity">
    <text evidence="1">Belongs to the low molecular weight phosphotyrosine protein phosphatase family.</text>
</comment>
<dbReference type="OrthoDB" id="9784339at2"/>
<reference evidence="8 9" key="1">
    <citation type="submission" date="2010-08" db="EMBL/GenBank/DDBJ databases">
        <authorList>
            <consortium name="US DOE Joint Genome Institute (JGI-PGF)"/>
            <person name="Lucas S."/>
            <person name="Copeland A."/>
            <person name="Lapidus A."/>
            <person name="Cheng J.-F."/>
            <person name="Bruce D."/>
            <person name="Goodwin L."/>
            <person name="Pitluck S."/>
            <person name="Land M.L."/>
            <person name="Hauser L."/>
            <person name="Chang Y.-J."/>
            <person name="Anderson I.J."/>
            <person name="Johnson E."/>
            <person name="Mulhopadhyay B."/>
            <person name="Kyrpides N."/>
            <person name="Woyke T.J."/>
        </authorList>
    </citation>
    <scope>NUCLEOTIDE SEQUENCE [LARGE SCALE GENOMIC DNA]</scope>
    <source>
        <strain evidence="8 9">6</strain>
    </source>
</reference>
<dbReference type="SUPFAM" id="SSF52788">
    <property type="entry name" value="Phosphotyrosine protein phosphatases I"/>
    <property type="match status" value="1"/>
</dbReference>
<sequence>MIKILFVCHGNICRSPMAEFVMKDMVRKAQLSDCFEIASAATSSEEIWNGVGNPVYPPARQIMKEHGISCEGKRARQMKKSDYEYYDLLIGMDQANIRNMTRIAGGDPEHKIKRLLDYTDAPRDVADPWYTRDFETTWQDVNEGCRAMLEALREVQK</sequence>
<feature type="active site" evidence="6">
    <location>
        <position position="14"/>
    </location>
</feature>
<keyword evidence="4" id="KW-0904">Protein phosphatase</keyword>
<feature type="active site" description="Proton donor" evidence="6">
    <location>
        <position position="127"/>
    </location>
</feature>
<name>I5AW92_EUBC6</name>
<keyword evidence="9" id="KW-1185">Reference proteome</keyword>
<dbReference type="Gene3D" id="3.40.50.2300">
    <property type="match status" value="1"/>
</dbReference>
<dbReference type="PANTHER" id="PTHR11717:SF7">
    <property type="entry name" value="LOW MOLECULAR WEIGHT PHOSPHOTYROSINE PROTEIN PHOSPHATASE"/>
    <property type="match status" value="1"/>
</dbReference>
<evidence type="ECO:0000256" key="5">
    <source>
        <dbReference type="ARBA" id="ARBA00051722"/>
    </source>
</evidence>
<dbReference type="SMART" id="SM00226">
    <property type="entry name" value="LMWPc"/>
    <property type="match status" value="1"/>
</dbReference>
<evidence type="ECO:0000256" key="3">
    <source>
        <dbReference type="ARBA" id="ARBA00022801"/>
    </source>
</evidence>
<proteinExistence type="inferred from homology"/>
<evidence type="ECO:0000256" key="2">
    <source>
        <dbReference type="ARBA" id="ARBA00013064"/>
    </source>
</evidence>
<dbReference type="PANTHER" id="PTHR11717">
    <property type="entry name" value="LOW MOLECULAR WEIGHT PROTEIN TYROSINE PHOSPHATASE"/>
    <property type="match status" value="1"/>
</dbReference>
<gene>
    <name evidence="8" type="ORF">EubceDRAFT1_2327</name>
</gene>
<dbReference type="InterPro" id="IPR023485">
    <property type="entry name" value="Ptyr_pPase"/>
</dbReference>
<dbReference type="EC" id="3.1.3.48" evidence="2"/>
<comment type="catalytic activity">
    <reaction evidence="5">
        <text>O-phospho-L-tyrosyl-[protein] + H2O = L-tyrosyl-[protein] + phosphate</text>
        <dbReference type="Rhea" id="RHEA:10684"/>
        <dbReference type="Rhea" id="RHEA-COMP:10136"/>
        <dbReference type="Rhea" id="RHEA-COMP:20101"/>
        <dbReference type="ChEBI" id="CHEBI:15377"/>
        <dbReference type="ChEBI" id="CHEBI:43474"/>
        <dbReference type="ChEBI" id="CHEBI:46858"/>
        <dbReference type="ChEBI" id="CHEBI:61978"/>
        <dbReference type="EC" id="3.1.3.48"/>
    </reaction>
</comment>
<dbReference type="EMBL" id="CM001487">
    <property type="protein sequence ID" value="EIM58065.1"/>
    <property type="molecule type" value="Genomic_DNA"/>
</dbReference>
<dbReference type="AlphaFoldDB" id="I5AW92"/>
<dbReference type="Pfam" id="PF01451">
    <property type="entry name" value="LMWPc"/>
    <property type="match status" value="1"/>
</dbReference>
<dbReference type="Proteomes" id="UP000005753">
    <property type="component" value="Chromosome"/>
</dbReference>
<feature type="domain" description="Phosphotyrosine protein phosphatase I" evidence="7">
    <location>
        <begin position="2"/>
        <end position="151"/>
    </location>
</feature>
<feature type="active site" description="Nucleophile" evidence="6">
    <location>
        <position position="8"/>
    </location>
</feature>
<evidence type="ECO:0000259" key="7">
    <source>
        <dbReference type="SMART" id="SM00226"/>
    </source>
</evidence>
<dbReference type="GO" id="GO:0004725">
    <property type="term" value="F:protein tyrosine phosphatase activity"/>
    <property type="evidence" value="ECO:0007669"/>
    <property type="project" value="UniProtKB-EC"/>
</dbReference>
<evidence type="ECO:0000313" key="8">
    <source>
        <dbReference type="EMBL" id="EIM58065.1"/>
    </source>
</evidence>
<dbReference type="HOGENOM" id="CLU_071415_2_3_9"/>
<dbReference type="CDD" id="cd16343">
    <property type="entry name" value="LMWPTP"/>
    <property type="match status" value="1"/>
</dbReference>
<dbReference type="eggNOG" id="COG0394">
    <property type="taxonomic scope" value="Bacteria"/>
</dbReference>
<dbReference type="InterPro" id="IPR050438">
    <property type="entry name" value="LMW_PTPase"/>
</dbReference>
<organism evidence="8 9">
    <name type="scientific">Eubacterium cellulosolvens (strain ATCC 43171 / JCM 9499 / 6)</name>
    <name type="common">Cillobacterium cellulosolvens</name>
    <dbReference type="NCBI Taxonomy" id="633697"/>
    <lineage>
        <taxon>Bacteria</taxon>
        <taxon>Bacillati</taxon>
        <taxon>Bacillota</taxon>
        <taxon>Clostridia</taxon>
        <taxon>Eubacteriales</taxon>
        <taxon>Eubacteriaceae</taxon>
        <taxon>Eubacterium</taxon>
    </lineage>
</organism>